<feature type="transmembrane region" description="Helical" evidence="1">
    <location>
        <begin position="587"/>
        <end position="615"/>
    </location>
</feature>
<keyword evidence="3" id="KW-1185">Reference proteome</keyword>
<protein>
    <recommendedName>
        <fullName evidence="4">EF-hand domain-containing protein</fullName>
    </recommendedName>
</protein>
<comment type="caution">
    <text evidence="2">The sequence shown here is derived from an EMBL/GenBank/DDBJ whole genome shotgun (WGS) entry which is preliminary data.</text>
</comment>
<gene>
    <name evidence="2" type="ORF">EOE66_12595</name>
</gene>
<organism evidence="2 3">
    <name type="scientific">Rubrivivax rivuli</name>
    <dbReference type="NCBI Taxonomy" id="1862385"/>
    <lineage>
        <taxon>Bacteria</taxon>
        <taxon>Pseudomonadati</taxon>
        <taxon>Pseudomonadota</taxon>
        <taxon>Betaproteobacteria</taxon>
        <taxon>Burkholderiales</taxon>
        <taxon>Sphaerotilaceae</taxon>
        <taxon>Rubrivivax</taxon>
    </lineage>
</organism>
<evidence type="ECO:0000313" key="3">
    <source>
        <dbReference type="Proteomes" id="UP000285575"/>
    </source>
</evidence>
<name>A0A437RE12_9BURK</name>
<evidence type="ECO:0000313" key="2">
    <source>
        <dbReference type="EMBL" id="RVU44996.1"/>
    </source>
</evidence>
<evidence type="ECO:0000256" key="1">
    <source>
        <dbReference type="SAM" id="Phobius"/>
    </source>
</evidence>
<dbReference type="Proteomes" id="UP000285575">
    <property type="component" value="Unassembled WGS sequence"/>
</dbReference>
<proteinExistence type="predicted"/>
<keyword evidence="1" id="KW-1133">Transmembrane helix</keyword>
<accession>A0A437RE12</accession>
<dbReference type="RefSeq" id="WP_128229060.1">
    <property type="nucleotide sequence ID" value="NZ_SACR01000004.1"/>
</dbReference>
<keyword evidence="1" id="KW-0812">Transmembrane</keyword>
<sequence length="724" mass="74735">MTSNASHRWQFFRRGGFDQVELKTAEDLRHLHTLDPKLWTALACPTQGLEFDATTLKLIDSNGDGNIRVPEILGAVRFACERLLDPGVLFGGGPLKLASLRADDDEGRKLLAAAHHVLERLGQTEAAALTAADFADMTRLFAADQPNGDGVVPAALAQAQGGAEHGALLAGLVADIVATQGAVADRSGEPGVSAETTAAFFEQAAAVLAWHQRAQDAAEAVMPLGEATAAAADAVAAVQAKVEDFFTRCRLAAFDTRAAEPLNPAATAYGALAGSTLGAGDAAVAALPLATVAAGAALPLSEGVNPGWAAAIATLRSAAVVPLLGERSTLGADDWAALTARLAAHQAWRAQRPAGAVAGLEPARLQALCSGEAQAQLLAVVAADAASDTSAATIDSLQRLTHLHRDLVTLLRNFVSLADFYDPQQLAVFQAGTLYLDQRSCTLVLRVADAGAHAKMAPFSGCYLVYCQCERAGEAPVTIAAALTGGSVDELMVPGRHGVFYDRQGRDWAATVTKVVDQPVSVRQAFFAPYRRAGQFIENQIRNFAAAREKAADAGLQGGLAATGKAVAAPAPAAPAAPTPPFDIARFAGIFAALGLAVGAIGTALTAALSGLFTLAGWQLPLVLAGVLLAISGPSMLLAVLTLRRRNLGPLLDANGWAVNARARINIPFGSSLTALAELPAGATRSAVDPFAEAPSRWPLWLALAAVAAALWGAWRAGWLAGLV</sequence>
<keyword evidence="1" id="KW-0472">Membrane</keyword>
<dbReference type="EMBL" id="SACR01000004">
    <property type="protein sequence ID" value="RVU44996.1"/>
    <property type="molecule type" value="Genomic_DNA"/>
</dbReference>
<evidence type="ECO:0008006" key="4">
    <source>
        <dbReference type="Google" id="ProtNLM"/>
    </source>
</evidence>
<feature type="transmembrane region" description="Helical" evidence="1">
    <location>
        <begin position="622"/>
        <end position="643"/>
    </location>
</feature>
<dbReference type="OrthoDB" id="9785737at2"/>
<dbReference type="AlphaFoldDB" id="A0A437RE12"/>
<reference evidence="2 3" key="1">
    <citation type="submission" date="2019-01" db="EMBL/GenBank/DDBJ databases">
        <authorList>
            <person name="Chen W.-M."/>
        </authorList>
    </citation>
    <scope>NUCLEOTIDE SEQUENCE [LARGE SCALE GENOMIC DNA]</scope>
    <source>
        <strain evidence="2 3">KYPY4</strain>
    </source>
</reference>
<feature type="transmembrane region" description="Helical" evidence="1">
    <location>
        <begin position="698"/>
        <end position="715"/>
    </location>
</feature>